<evidence type="ECO:0000313" key="8">
    <source>
        <dbReference type="Proteomes" id="UP000825002"/>
    </source>
</evidence>
<feature type="repeat" description="WD" evidence="5">
    <location>
        <begin position="250"/>
        <end position="286"/>
    </location>
</feature>
<evidence type="ECO:0000256" key="3">
    <source>
        <dbReference type="ARBA" id="ARBA00022737"/>
    </source>
</evidence>
<dbReference type="InterPro" id="IPR020472">
    <property type="entry name" value="WD40_PAC1"/>
</dbReference>
<organism evidence="7 8">
    <name type="scientific">Fragariocoptes setiger</name>
    <dbReference type="NCBI Taxonomy" id="1670756"/>
    <lineage>
        <taxon>Eukaryota</taxon>
        <taxon>Metazoa</taxon>
        <taxon>Ecdysozoa</taxon>
        <taxon>Arthropoda</taxon>
        <taxon>Chelicerata</taxon>
        <taxon>Arachnida</taxon>
        <taxon>Acari</taxon>
        <taxon>Acariformes</taxon>
        <taxon>Trombidiformes</taxon>
        <taxon>Prostigmata</taxon>
        <taxon>Eupodina</taxon>
        <taxon>Eriophyoidea</taxon>
        <taxon>Phytoptidae</taxon>
        <taxon>Fragariocoptes</taxon>
    </lineage>
</organism>
<keyword evidence="4" id="KW-0807">Transducer</keyword>
<name>A0ABQ7SD35_9ACAR</name>
<dbReference type="InterPro" id="IPR016346">
    <property type="entry name" value="G-protein_beta_1-5"/>
</dbReference>
<keyword evidence="2 5" id="KW-0853">WD repeat</keyword>
<feature type="compositionally biased region" description="Polar residues" evidence="6">
    <location>
        <begin position="15"/>
        <end position="34"/>
    </location>
</feature>
<feature type="non-terminal residue" evidence="7">
    <location>
        <position position="414"/>
    </location>
</feature>
<dbReference type="EMBL" id="JAIFTH010000010">
    <property type="protein sequence ID" value="KAG9511324.1"/>
    <property type="molecule type" value="Genomic_DNA"/>
</dbReference>
<dbReference type="PIRSF" id="PIRSF002394">
    <property type="entry name" value="GN-bd_beta"/>
    <property type="match status" value="1"/>
</dbReference>
<dbReference type="CDD" id="cd00200">
    <property type="entry name" value="WD40"/>
    <property type="match status" value="1"/>
</dbReference>
<dbReference type="PRINTS" id="PR00320">
    <property type="entry name" value="GPROTEINBRPT"/>
</dbReference>
<keyword evidence="8" id="KW-1185">Reference proteome</keyword>
<reference evidence="7 8" key="1">
    <citation type="submission" date="2020-10" db="EMBL/GenBank/DDBJ databases">
        <authorList>
            <person name="Klimov P.B."/>
            <person name="Dyachkov S.M."/>
            <person name="Chetverikov P.E."/>
        </authorList>
    </citation>
    <scope>NUCLEOTIDE SEQUENCE [LARGE SCALE GENOMIC DNA]</scope>
    <source>
        <strain evidence="7">BMOC 18-1129-001#AD2665</strain>
        <tissue evidence="7">Entire mites</tissue>
    </source>
</reference>
<comment type="caution">
    <text evidence="7">The sequence shown here is derived from an EMBL/GenBank/DDBJ whole genome shotgun (WGS) entry which is preliminary data.</text>
</comment>
<evidence type="ECO:0000256" key="4">
    <source>
        <dbReference type="ARBA" id="ARBA00023224"/>
    </source>
</evidence>
<dbReference type="SUPFAM" id="SSF50978">
    <property type="entry name" value="WD40 repeat-like"/>
    <property type="match status" value="1"/>
</dbReference>
<evidence type="ECO:0000256" key="6">
    <source>
        <dbReference type="SAM" id="MobiDB-lite"/>
    </source>
</evidence>
<dbReference type="PRINTS" id="PR00319">
    <property type="entry name" value="GPROTEINB"/>
</dbReference>
<proteinExistence type="inferred from homology"/>
<keyword evidence="3" id="KW-0677">Repeat</keyword>
<dbReference type="PROSITE" id="PS50294">
    <property type="entry name" value="WD_REPEATS_REGION"/>
    <property type="match status" value="5"/>
</dbReference>
<dbReference type="Proteomes" id="UP000825002">
    <property type="component" value="Unassembled WGS sequence"/>
</dbReference>
<dbReference type="PANTHER" id="PTHR19850">
    <property type="entry name" value="GUANINE NUCLEOTIDE-BINDING PROTEIN BETA G PROTEIN BETA"/>
    <property type="match status" value="1"/>
</dbReference>
<dbReference type="InterPro" id="IPR015943">
    <property type="entry name" value="WD40/YVTN_repeat-like_dom_sf"/>
</dbReference>
<feature type="repeat" description="WD" evidence="5">
    <location>
        <begin position="208"/>
        <end position="249"/>
    </location>
</feature>
<sequence length="414" mass="45941">MALQQQAENLRRKLSTQMSTPNSRHPSAPQAYNSMLTDQRVLDCRTDLPGSDRDLGALQTEVEKLKKSIENEKSKLNDVAFSYVAQKLESIVGLTMKPRRVLKGHAGKVLCLDWCQDKRRLLSSSQDGKLIVWDAFLNNKIISITTTNYDNHPFPQQEHSITMPATWVMACAYAPSGTFIACGGLDNKITAYPLYLDSDDMTPRKRPIGTHTSYVSCCTFFGNDQQIITGSGDSSCVLWDVENATLIQSFQGHTADVMSLDISPSETGNTFASAGCDRRALIWDTRIGHCGQNQYIQSFRAHAADINSVKFHPSGDAIVTGSDDTTCRLFDLRADREVACYQKENIIFGINSVDLSISGRLLFAGGNDYAVHVWDALKCQRVCILYGHENRVTYVKVSPDGTAMASCSWDHTIR</sequence>
<evidence type="ECO:0000256" key="1">
    <source>
        <dbReference type="ARBA" id="ARBA00009768"/>
    </source>
</evidence>
<comment type="similarity">
    <text evidence="1">Belongs to the WD repeat G protein beta family.</text>
</comment>
<feature type="repeat" description="WD" evidence="5">
    <location>
        <begin position="385"/>
        <end position="414"/>
    </location>
</feature>
<dbReference type="SMART" id="SM00320">
    <property type="entry name" value="WD40"/>
    <property type="match status" value="7"/>
</dbReference>
<protein>
    <submittedName>
        <fullName evidence="7">Guanine nucleotide-binding protein subunit beta-5</fullName>
    </submittedName>
</protein>
<evidence type="ECO:0000256" key="2">
    <source>
        <dbReference type="ARBA" id="ARBA00022574"/>
    </source>
</evidence>
<dbReference type="Gene3D" id="2.130.10.10">
    <property type="entry name" value="YVTN repeat-like/Quinoprotein amine dehydrogenase"/>
    <property type="match status" value="1"/>
</dbReference>
<dbReference type="Pfam" id="PF25391">
    <property type="entry name" value="WD40_Gbeta"/>
    <property type="match status" value="1"/>
</dbReference>
<feature type="repeat" description="WD" evidence="5">
    <location>
        <begin position="299"/>
        <end position="340"/>
    </location>
</feature>
<dbReference type="PROSITE" id="PS50082">
    <property type="entry name" value="WD_REPEATS_2"/>
    <property type="match status" value="6"/>
</dbReference>
<dbReference type="PROSITE" id="PS00678">
    <property type="entry name" value="WD_REPEATS_1"/>
    <property type="match status" value="1"/>
</dbReference>
<dbReference type="InterPro" id="IPR036322">
    <property type="entry name" value="WD40_repeat_dom_sf"/>
</dbReference>
<dbReference type="InterPro" id="IPR001632">
    <property type="entry name" value="WD40_G-protein_beta-like"/>
</dbReference>
<feature type="repeat" description="WD" evidence="5">
    <location>
        <begin position="350"/>
        <end position="375"/>
    </location>
</feature>
<gene>
    <name evidence="7" type="primary">GNB5</name>
    <name evidence="7" type="ORF">GZH46_00105</name>
</gene>
<dbReference type="InterPro" id="IPR019775">
    <property type="entry name" value="WD40_repeat_CS"/>
</dbReference>
<evidence type="ECO:0000256" key="5">
    <source>
        <dbReference type="PROSITE-ProRule" id="PRU00221"/>
    </source>
</evidence>
<accession>A0ABQ7SD35</accession>
<evidence type="ECO:0000313" key="7">
    <source>
        <dbReference type="EMBL" id="KAG9511324.1"/>
    </source>
</evidence>
<feature type="repeat" description="WD" evidence="5">
    <location>
        <begin position="102"/>
        <end position="134"/>
    </location>
</feature>
<dbReference type="InterPro" id="IPR001680">
    <property type="entry name" value="WD40_rpt"/>
</dbReference>
<feature type="region of interest" description="Disordered" evidence="6">
    <location>
        <begin position="1"/>
        <end position="34"/>
    </location>
</feature>